<name>A0ABT1TXJ2_9GAMM</name>
<reference evidence="1 2" key="1">
    <citation type="submission" date="2022-07" db="EMBL/GenBank/DDBJ databases">
        <title>Methylomonas rivi sp. nov., Methylomonas rosea sp. nov., Methylomonas aureus sp. nov. and Methylomonas subterranea sp. nov., four novel methanotrophs isolated from a freshwater creek and the deep terrestrial subsurface.</title>
        <authorList>
            <person name="Abin C."/>
            <person name="Sankaranarayanan K."/>
            <person name="Garner C."/>
            <person name="Sindelar R."/>
            <person name="Kotary K."/>
            <person name="Garner R."/>
            <person name="Barclay S."/>
            <person name="Lawson P."/>
            <person name="Krumholz L."/>
        </authorList>
    </citation>
    <scope>NUCLEOTIDE SEQUENCE [LARGE SCALE GENOMIC DNA]</scope>
    <source>
        <strain evidence="1 2">WSC-7</strain>
    </source>
</reference>
<comment type="caution">
    <text evidence="1">The sequence shown here is derived from an EMBL/GenBank/DDBJ whole genome shotgun (WGS) entry which is preliminary data.</text>
</comment>
<proteinExistence type="predicted"/>
<keyword evidence="2" id="KW-1185">Reference proteome</keyword>
<evidence type="ECO:0000313" key="1">
    <source>
        <dbReference type="EMBL" id="MCQ8118788.1"/>
    </source>
</evidence>
<protein>
    <recommendedName>
        <fullName evidence="3">Apea-like HEPN domain-containing protein</fullName>
    </recommendedName>
</protein>
<evidence type="ECO:0008006" key="3">
    <source>
        <dbReference type="Google" id="ProtNLM"/>
    </source>
</evidence>
<dbReference type="Proteomes" id="UP001524570">
    <property type="component" value="Unassembled WGS sequence"/>
</dbReference>
<sequence length="319" mass="36931">MASESFGFLNCSESISFAGGCLELKESFSDDLDRLNTYAHKDGYIYPPLAEESVKSLEDEEDQWRPVPQTKRPAQMFYLPPSHTLYIENPLDSGNIRHEDAGFLIHLLAYLFETRLQFDGWRFEGRILFDYKRNYLAVDRSARIDFLSLAYEFWKALNKKQRKAITNILFIYGKAKCCEWEWESFMYQYMVFDAIYNFNNERSRFESTEKCNTCGKGGGVTHKERFGKLIEKFGIESSPERVEQIYKTRNELSHEALWCGGSPGLEKKDGESHLLVKCLDRLNSQLIAANLGYCNTYSKSGSWHKLDSSGEWFDAVVTP</sequence>
<dbReference type="RefSeq" id="WP_256607762.1">
    <property type="nucleotide sequence ID" value="NZ_JANIBL010000049.1"/>
</dbReference>
<gene>
    <name evidence="1" type="ORF">NP589_15235</name>
</gene>
<evidence type="ECO:0000313" key="2">
    <source>
        <dbReference type="Proteomes" id="UP001524570"/>
    </source>
</evidence>
<dbReference type="EMBL" id="JANIBL010000049">
    <property type="protein sequence ID" value="MCQ8118788.1"/>
    <property type="molecule type" value="Genomic_DNA"/>
</dbReference>
<accession>A0ABT1TXJ2</accession>
<organism evidence="1 2">
    <name type="scientific">Methylomonas rosea</name>
    <dbReference type="NCBI Taxonomy" id="2952227"/>
    <lineage>
        <taxon>Bacteria</taxon>
        <taxon>Pseudomonadati</taxon>
        <taxon>Pseudomonadota</taxon>
        <taxon>Gammaproteobacteria</taxon>
        <taxon>Methylococcales</taxon>
        <taxon>Methylococcaceae</taxon>
        <taxon>Methylomonas</taxon>
    </lineage>
</organism>